<keyword evidence="7" id="KW-0812">Transmembrane</keyword>
<dbReference type="Gene3D" id="1.10.630.10">
    <property type="entry name" value="Cytochrome P450"/>
    <property type="match status" value="1"/>
</dbReference>
<dbReference type="AlphaFoldDB" id="A0A9W9SF09"/>
<sequence length="545" mass="61638">MDGLFLFLFRLLSHQCIVLGGFIILAWSLLFVAKIVFHPLRDIPGPLWARFSRVWYLRTVNKGHFEKRNIALHRAHGANTAFSIILKPVFAAYAYFISVGPIVRIAPGQYSLDDAGAVRIIYSPSSSFIKAPWYSASSNPNPESHDLFTDRDSRRHSANRRKVASLYSMTRLVQMESCVTECTALLMERLTRFCVSGEPFNLQRWMQYYAFDVIGLITVNKRFGFLDNATDQNSLIASLHYYLVYAANVGIYAEWHPIIARIMAFLPASGIKHLQSFTAQQISEGKKNFLKTQKPQSSSESFLQTLIRLNTQNPDKFSLADIFTTCITNIGAGSDTTSISLTAILYNLLKHPNVYQKLHEEIKQADNQGKLSSPAISFRESQSLPYFQACVKEGLRLHPATGLPLSRVVPKGGATLCGRFFPQGEIVGVNAWVIHRNKSIYGMDADFYRPERWIESPERSSEMERNFLARGRQFGAGARTCIGKNISLMEIGKLIPELIRRFDFELVDEGVPLDTQNVWFVKQTNIQCRVRLRGKGKNPSNDRGC</sequence>
<keyword evidence="9" id="KW-1185">Reference proteome</keyword>
<dbReference type="InterPro" id="IPR002401">
    <property type="entry name" value="Cyt_P450_E_grp-I"/>
</dbReference>
<keyword evidence="5 6" id="KW-0349">Heme</keyword>
<dbReference type="GeneID" id="81436727"/>
<dbReference type="Proteomes" id="UP001147782">
    <property type="component" value="Unassembled WGS sequence"/>
</dbReference>
<dbReference type="GO" id="GO:0043386">
    <property type="term" value="P:mycotoxin biosynthetic process"/>
    <property type="evidence" value="ECO:0007669"/>
    <property type="project" value="UniProtKB-ARBA"/>
</dbReference>
<reference evidence="8" key="1">
    <citation type="submission" date="2022-11" db="EMBL/GenBank/DDBJ databases">
        <authorList>
            <person name="Petersen C."/>
        </authorList>
    </citation>
    <scope>NUCLEOTIDE SEQUENCE</scope>
    <source>
        <strain evidence="8">IBT 29864</strain>
    </source>
</reference>
<name>A0A9W9SF09_9EURO</name>
<evidence type="ECO:0000256" key="2">
    <source>
        <dbReference type="ARBA" id="ARBA00022723"/>
    </source>
</evidence>
<keyword evidence="7" id="KW-1133">Transmembrane helix</keyword>
<dbReference type="PROSITE" id="PS00086">
    <property type="entry name" value="CYTOCHROME_P450"/>
    <property type="match status" value="1"/>
</dbReference>
<comment type="cofactor">
    <cofactor evidence="1 5">
        <name>heme</name>
        <dbReference type="ChEBI" id="CHEBI:30413"/>
    </cofactor>
</comment>
<evidence type="ECO:0000313" key="8">
    <source>
        <dbReference type="EMBL" id="KAJ5377210.1"/>
    </source>
</evidence>
<dbReference type="InterPro" id="IPR050121">
    <property type="entry name" value="Cytochrome_P450_monoxygenase"/>
</dbReference>
<keyword evidence="3 6" id="KW-0560">Oxidoreductase</keyword>
<evidence type="ECO:0000256" key="5">
    <source>
        <dbReference type="PIRSR" id="PIRSR602401-1"/>
    </source>
</evidence>
<evidence type="ECO:0000256" key="6">
    <source>
        <dbReference type="RuleBase" id="RU000461"/>
    </source>
</evidence>
<keyword evidence="7" id="KW-0472">Membrane</keyword>
<dbReference type="InterPro" id="IPR001128">
    <property type="entry name" value="Cyt_P450"/>
</dbReference>
<dbReference type="PANTHER" id="PTHR24305:SF190">
    <property type="entry name" value="P450, PUTATIVE (EUROFUNG)-RELATED"/>
    <property type="match status" value="1"/>
</dbReference>
<dbReference type="GO" id="GO:0020037">
    <property type="term" value="F:heme binding"/>
    <property type="evidence" value="ECO:0007669"/>
    <property type="project" value="InterPro"/>
</dbReference>
<comment type="similarity">
    <text evidence="6">Belongs to the cytochrome P450 family.</text>
</comment>
<dbReference type="GO" id="GO:0005506">
    <property type="term" value="F:iron ion binding"/>
    <property type="evidence" value="ECO:0007669"/>
    <property type="project" value="InterPro"/>
</dbReference>
<evidence type="ECO:0000256" key="3">
    <source>
        <dbReference type="ARBA" id="ARBA00023002"/>
    </source>
</evidence>
<feature type="transmembrane region" description="Helical" evidence="7">
    <location>
        <begin position="12"/>
        <end position="33"/>
    </location>
</feature>
<keyword evidence="2 5" id="KW-0479">Metal-binding</keyword>
<proteinExistence type="inferred from homology"/>
<dbReference type="Pfam" id="PF00067">
    <property type="entry name" value="p450"/>
    <property type="match status" value="1"/>
</dbReference>
<evidence type="ECO:0008006" key="10">
    <source>
        <dbReference type="Google" id="ProtNLM"/>
    </source>
</evidence>
<dbReference type="SUPFAM" id="SSF48264">
    <property type="entry name" value="Cytochrome P450"/>
    <property type="match status" value="1"/>
</dbReference>
<keyword evidence="4 5" id="KW-0408">Iron</keyword>
<feature type="binding site" description="axial binding residue" evidence="5">
    <location>
        <position position="481"/>
    </location>
    <ligand>
        <name>heme</name>
        <dbReference type="ChEBI" id="CHEBI:30413"/>
    </ligand>
    <ligandPart>
        <name>Fe</name>
        <dbReference type="ChEBI" id="CHEBI:18248"/>
    </ligandPart>
</feature>
<accession>A0A9W9SF09</accession>
<dbReference type="EMBL" id="JAPZBS010000004">
    <property type="protein sequence ID" value="KAJ5377210.1"/>
    <property type="molecule type" value="Genomic_DNA"/>
</dbReference>
<evidence type="ECO:0000256" key="4">
    <source>
        <dbReference type="ARBA" id="ARBA00023004"/>
    </source>
</evidence>
<dbReference type="RefSeq" id="XP_056556073.1">
    <property type="nucleotide sequence ID" value="XM_056697548.1"/>
</dbReference>
<organism evidence="8 9">
    <name type="scientific">Penicillium cataractarum</name>
    <dbReference type="NCBI Taxonomy" id="2100454"/>
    <lineage>
        <taxon>Eukaryota</taxon>
        <taxon>Fungi</taxon>
        <taxon>Dikarya</taxon>
        <taxon>Ascomycota</taxon>
        <taxon>Pezizomycotina</taxon>
        <taxon>Eurotiomycetes</taxon>
        <taxon>Eurotiomycetidae</taxon>
        <taxon>Eurotiales</taxon>
        <taxon>Aspergillaceae</taxon>
        <taxon>Penicillium</taxon>
    </lineage>
</organism>
<dbReference type="PRINTS" id="PR00385">
    <property type="entry name" value="P450"/>
</dbReference>
<evidence type="ECO:0000256" key="1">
    <source>
        <dbReference type="ARBA" id="ARBA00001971"/>
    </source>
</evidence>
<dbReference type="OrthoDB" id="3934656at2759"/>
<protein>
    <recommendedName>
        <fullName evidence="10">Pisatin demethylase</fullName>
    </recommendedName>
</protein>
<keyword evidence="6" id="KW-0503">Monooxygenase</keyword>
<dbReference type="CDD" id="cd11060">
    <property type="entry name" value="CYP57A1-like"/>
    <property type="match status" value="1"/>
</dbReference>
<dbReference type="PANTHER" id="PTHR24305">
    <property type="entry name" value="CYTOCHROME P450"/>
    <property type="match status" value="1"/>
</dbReference>
<dbReference type="PRINTS" id="PR00463">
    <property type="entry name" value="EP450I"/>
</dbReference>
<gene>
    <name evidence="8" type="ORF">N7496_004619</name>
</gene>
<dbReference type="GO" id="GO:0016705">
    <property type="term" value="F:oxidoreductase activity, acting on paired donors, with incorporation or reduction of molecular oxygen"/>
    <property type="evidence" value="ECO:0007669"/>
    <property type="project" value="InterPro"/>
</dbReference>
<dbReference type="InterPro" id="IPR036396">
    <property type="entry name" value="Cyt_P450_sf"/>
</dbReference>
<evidence type="ECO:0000256" key="7">
    <source>
        <dbReference type="SAM" id="Phobius"/>
    </source>
</evidence>
<reference evidence="8" key="2">
    <citation type="journal article" date="2023" name="IMA Fungus">
        <title>Comparative genomic study of the Penicillium genus elucidates a diverse pangenome and 15 lateral gene transfer events.</title>
        <authorList>
            <person name="Petersen C."/>
            <person name="Sorensen T."/>
            <person name="Nielsen M.R."/>
            <person name="Sondergaard T.E."/>
            <person name="Sorensen J.L."/>
            <person name="Fitzpatrick D.A."/>
            <person name="Frisvad J.C."/>
            <person name="Nielsen K.L."/>
        </authorList>
    </citation>
    <scope>NUCLEOTIDE SEQUENCE</scope>
    <source>
        <strain evidence="8">IBT 29864</strain>
    </source>
</reference>
<dbReference type="GO" id="GO:0004497">
    <property type="term" value="F:monooxygenase activity"/>
    <property type="evidence" value="ECO:0007669"/>
    <property type="project" value="UniProtKB-KW"/>
</dbReference>
<comment type="caution">
    <text evidence="8">The sequence shown here is derived from an EMBL/GenBank/DDBJ whole genome shotgun (WGS) entry which is preliminary data.</text>
</comment>
<evidence type="ECO:0000313" key="9">
    <source>
        <dbReference type="Proteomes" id="UP001147782"/>
    </source>
</evidence>
<dbReference type="InterPro" id="IPR017972">
    <property type="entry name" value="Cyt_P450_CS"/>
</dbReference>